<evidence type="ECO:0000259" key="2">
    <source>
        <dbReference type="SMART" id="SM00456"/>
    </source>
</evidence>
<evidence type="ECO:0000313" key="3">
    <source>
        <dbReference type="EMBL" id="KAK7059102.1"/>
    </source>
</evidence>
<feature type="region of interest" description="Disordered" evidence="1">
    <location>
        <begin position="57"/>
        <end position="103"/>
    </location>
</feature>
<dbReference type="SMART" id="SM00456">
    <property type="entry name" value="WW"/>
    <property type="match status" value="1"/>
</dbReference>
<comment type="caution">
    <text evidence="3">The sequence shown here is derived from an EMBL/GenBank/DDBJ whole genome shotgun (WGS) entry which is preliminary data.</text>
</comment>
<organism evidence="3 4">
    <name type="scientific">Paramarasmius palmivorus</name>
    <dbReference type="NCBI Taxonomy" id="297713"/>
    <lineage>
        <taxon>Eukaryota</taxon>
        <taxon>Fungi</taxon>
        <taxon>Dikarya</taxon>
        <taxon>Basidiomycota</taxon>
        <taxon>Agaricomycotina</taxon>
        <taxon>Agaricomycetes</taxon>
        <taxon>Agaricomycetidae</taxon>
        <taxon>Agaricales</taxon>
        <taxon>Marasmiineae</taxon>
        <taxon>Marasmiaceae</taxon>
        <taxon>Paramarasmius</taxon>
    </lineage>
</organism>
<keyword evidence="4" id="KW-1185">Reference proteome</keyword>
<protein>
    <recommendedName>
        <fullName evidence="2">WW domain-containing protein</fullName>
    </recommendedName>
</protein>
<feature type="domain" description="WW" evidence="2">
    <location>
        <begin position="13"/>
        <end position="47"/>
    </location>
</feature>
<dbReference type="AlphaFoldDB" id="A0AAW0E2N8"/>
<dbReference type="SUPFAM" id="SSF51045">
    <property type="entry name" value="WW domain"/>
    <property type="match status" value="1"/>
</dbReference>
<gene>
    <name evidence="3" type="ORF">VNI00_001727</name>
</gene>
<dbReference type="Gene3D" id="2.20.70.10">
    <property type="match status" value="1"/>
</dbReference>
<accession>A0AAW0E2N8</accession>
<dbReference type="Proteomes" id="UP001383192">
    <property type="component" value="Unassembled WGS sequence"/>
</dbReference>
<proteinExistence type="predicted"/>
<sequence>MYTTIMSTISELPLPDGWIKQAHESGHPYYVDTRANPPRSIWVHPYEDEQYLSEHPEAREKMRHTSVRDSPPSFTDRRHSYNDHASARGPPNQPQKKRGFFGKLKDKAIGTKEEREAEKQRIAMLQAQRRQQMLAQRASYGPGTRYQYAQPQYGAPYGPSPYGYGAQPGMGMAGQRRGGMGGGGMALPLLGGMAGGLLLGNALDGFDHDHGYDDYGGGGFDGGGFDGGGFDGGFD</sequence>
<evidence type="ECO:0000256" key="1">
    <source>
        <dbReference type="SAM" id="MobiDB-lite"/>
    </source>
</evidence>
<dbReference type="InterPro" id="IPR036020">
    <property type="entry name" value="WW_dom_sf"/>
</dbReference>
<dbReference type="InterPro" id="IPR001202">
    <property type="entry name" value="WW_dom"/>
</dbReference>
<reference evidence="3 4" key="1">
    <citation type="submission" date="2024-01" db="EMBL/GenBank/DDBJ databases">
        <title>A draft genome for a cacao thread blight-causing isolate of Paramarasmius palmivorus.</title>
        <authorList>
            <person name="Baruah I.K."/>
            <person name="Bukari Y."/>
            <person name="Amoako-Attah I."/>
            <person name="Meinhardt L.W."/>
            <person name="Bailey B.A."/>
            <person name="Cohen S.P."/>
        </authorList>
    </citation>
    <scope>NUCLEOTIDE SEQUENCE [LARGE SCALE GENOMIC DNA]</scope>
    <source>
        <strain evidence="3 4">GH-12</strain>
    </source>
</reference>
<evidence type="ECO:0000313" key="4">
    <source>
        <dbReference type="Proteomes" id="UP001383192"/>
    </source>
</evidence>
<name>A0AAW0E2N8_9AGAR</name>
<feature type="compositionally biased region" description="Basic and acidic residues" evidence="1">
    <location>
        <begin position="75"/>
        <end position="86"/>
    </location>
</feature>
<dbReference type="EMBL" id="JAYKXP010000004">
    <property type="protein sequence ID" value="KAK7059102.1"/>
    <property type="molecule type" value="Genomic_DNA"/>
</dbReference>